<dbReference type="RefSeq" id="WP_344062586.1">
    <property type="nucleotide sequence ID" value="NZ_BAAAPN010000021.1"/>
</dbReference>
<protein>
    <submittedName>
        <fullName evidence="2">Uncharacterized protein</fullName>
    </submittedName>
</protein>
<dbReference type="EMBL" id="BAAAPN010000021">
    <property type="protein sequence ID" value="GAA1750415.1"/>
    <property type="molecule type" value="Genomic_DNA"/>
</dbReference>
<keyword evidence="3" id="KW-1185">Reference proteome</keyword>
<sequence>MRLRIALVAAVAATLGGAGMATAAPPATTSIDYVNDTRVVPAGAPFCDFPIVRVRDGRLWTRTYTAADGTVTRVQRWVSAYTYSLSNPANGKILLAHLGGTYTEWHDSDGTVRIIVNGNDVQFTMPGVGRVTGQTGRYVETWTPDGGVEVTATHNADYQMSDVCAALS</sequence>
<keyword evidence="1" id="KW-0732">Signal</keyword>
<proteinExistence type="predicted"/>
<accession>A0ABP4WAV7</accession>
<feature type="chain" id="PRO_5046648805" evidence="1">
    <location>
        <begin position="24"/>
        <end position="168"/>
    </location>
</feature>
<evidence type="ECO:0000313" key="2">
    <source>
        <dbReference type="EMBL" id="GAA1750415.1"/>
    </source>
</evidence>
<name>A0ABP4WAV7_9MICO</name>
<reference evidence="3" key="1">
    <citation type="journal article" date="2019" name="Int. J. Syst. Evol. Microbiol.">
        <title>The Global Catalogue of Microorganisms (GCM) 10K type strain sequencing project: providing services to taxonomists for standard genome sequencing and annotation.</title>
        <authorList>
            <consortium name="The Broad Institute Genomics Platform"/>
            <consortium name="The Broad Institute Genome Sequencing Center for Infectious Disease"/>
            <person name="Wu L."/>
            <person name="Ma J."/>
        </authorList>
    </citation>
    <scope>NUCLEOTIDE SEQUENCE [LARGE SCALE GENOMIC DNA]</scope>
    <source>
        <strain evidence="3">JCM 15591</strain>
    </source>
</reference>
<dbReference type="Proteomes" id="UP001501475">
    <property type="component" value="Unassembled WGS sequence"/>
</dbReference>
<feature type="signal peptide" evidence="1">
    <location>
        <begin position="1"/>
        <end position="23"/>
    </location>
</feature>
<comment type="caution">
    <text evidence="2">The sequence shown here is derived from an EMBL/GenBank/DDBJ whole genome shotgun (WGS) entry which is preliminary data.</text>
</comment>
<evidence type="ECO:0000313" key="3">
    <source>
        <dbReference type="Proteomes" id="UP001501475"/>
    </source>
</evidence>
<evidence type="ECO:0000256" key="1">
    <source>
        <dbReference type="SAM" id="SignalP"/>
    </source>
</evidence>
<organism evidence="2 3">
    <name type="scientific">Nostocoides vanveenii</name>
    <dbReference type="NCBI Taxonomy" id="330835"/>
    <lineage>
        <taxon>Bacteria</taxon>
        <taxon>Bacillati</taxon>
        <taxon>Actinomycetota</taxon>
        <taxon>Actinomycetes</taxon>
        <taxon>Micrococcales</taxon>
        <taxon>Intrasporangiaceae</taxon>
        <taxon>Nostocoides</taxon>
    </lineage>
</organism>
<gene>
    <name evidence="2" type="ORF">GCM10009810_08510</name>
</gene>